<proteinExistence type="evidence at transcript level"/>
<feature type="domain" description="SmORF-like" evidence="2">
    <location>
        <begin position="6"/>
        <end position="96"/>
    </location>
</feature>
<dbReference type="AlphaFoldDB" id="S6C9R2"/>
<keyword evidence="1" id="KW-0732">Signal</keyword>
<gene>
    <name evidence="3" type="primary">BBOV_III011930</name>
</gene>
<dbReference type="EMBL" id="AK441786">
    <property type="protein sequence ID" value="BAN65580.1"/>
    <property type="molecule type" value="mRNA"/>
</dbReference>
<sequence>MDFCKMVSFNSLSKLCVVVAFGFSATVTSTDVAQEQLTQDTLDGGFFCENGDIATESQEVVEGDNTDVEEQIETPEQPMYSVDSHLLPETESVSSLREELPSDMDKEVLKDCEEPLEPAGQRRIKKIFSLYTLDWYLLSEQVSRTALRRSLPSYLADKVPEDCNEPIDPEVEERIRKYLPLYTVEWYLYRLPGNRAALRSSLPKDLAAKVPFNYRRSVDPAVEELIRKYFSLCAVDWYLLPLSENRASLRYTLPKYLAAMVPEDCDTLIEPKLEKRIRKFFSLSEKEQQKIRLSKCNGSN</sequence>
<organism evidence="3">
    <name type="scientific">Babesia bovis</name>
    <dbReference type="NCBI Taxonomy" id="5865"/>
    <lineage>
        <taxon>Eukaryota</taxon>
        <taxon>Sar</taxon>
        <taxon>Alveolata</taxon>
        <taxon>Apicomplexa</taxon>
        <taxon>Aconoidasida</taxon>
        <taxon>Piroplasmida</taxon>
        <taxon>Babesiidae</taxon>
        <taxon>Babesia</taxon>
    </lineage>
</organism>
<evidence type="ECO:0000259" key="2">
    <source>
        <dbReference type="Pfam" id="PF23503"/>
    </source>
</evidence>
<protein>
    <submittedName>
        <fullName evidence="3">Small open reading frame</fullName>
    </submittedName>
</protein>
<feature type="signal peptide" evidence="1">
    <location>
        <begin position="1"/>
        <end position="29"/>
    </location>
</feature>
<feature type="chain" id="PRO_5004546808" evidence="1">
    <location>
        <begin position="30"/>
        <end position="300"/>
    </location>
</feature>
<dbReference type="VEuPathDB" id="PiroplasmaDB:BBOV_III011930"/>
<dbReference type="Pfam" id="PF23503">
    <property type="entry name" value="Microp_apicomplexa_5"/>
    <property type="match status" value="1"/>
</dbReference>
<name>S6C9R2_BABBO</name>
<evidence type="ECO:0000313" key="3">
    <source>
        <dbReference type="EMBL" id="BAN65580.1"/>
    </source>
</evidence>
<dbReference type="InterPro" id="IPR056315">
    <property type="entry name" value="SmORF-like_dom_apicomplexa"/>
</dbReference>
<evidence type="ECO:0000256" key="1">
    <source>
        <dbReference type="SAM" id="SignalP"/>
    </source>
</evidence>
<accession>S6C9R2</accession>
<reference evidence="3" key="1">
    <citation type="journal article" date="2014" name="BMC Genomics">
        <title>The Babesia bovis gene and promoter model: an update from full-length EST analysis.</title>
        <authorList>
            <person name="Yamagishi J."/>
            <person name="Wakaguri H."/>
            <person name="Yokoyama N."/>
            <person name="Yamashita R."/>
            <person name="Suzuki Y."/>
            <person name="Xuan X."/>
            <person name="Igarashi I."/>
        </authorList>
    </citation>
    <scope>NUCLEOTIDE SEQUENCE</scope>
    <source>
        <strain evidence="3">Texas</strain>
    </source>
</reference>